<evidence type="ECO:0000256" key="5">
    <source>
        <dbReference type="ARBA" id="ARBA00022829"/>
    </source>
</evidence>
<gene>
    <name evidence="13" type="ORF">KVT40_002702</name>
</gene>
<evidence type="ECO:0000313" key="14">
    <source>
        <dbReference type="Proteomes" id="UP000809789"/>
    </source>
</evidence>
<feature type="compositionally biased region" description="Basic and acidic residues" evidence="10">
    <location>
        <begin position="593"/>
        <end position="602"/>
    </location>
</feature>
<name>A0A8K0L473_9PEZI</name>
<feature type="region of interest" description="Disordered" evidence="10">
    <location>
        <begin position="202"/>
        <end position="410"/>
    </location>
</feature>
<keyword evidence="7" id="KW-0131">Cell cycle</keyword>
<dbReference type="OrthoDB" id="5394106at2759"/>
<comment type="caution">
    <text evidence="13">The sequence shown here is derived from an EMBL/GenBank/DDBJ whole genome shotgun (WGS) entry which is preliminary data.</text>
</comment>
<dbReference type="GO" id="GO:0051301">
    <property type="term" value="P:cell division"/>
    <property type="evidence" value="ECO:0007669"/>
    <property type="project" value="UniProtKB-KW"/>
</dbReference>
<feature type="domain" description="Shugoshin C-terminal" evidence="11">
    <location>
        <begin position="472"/>
        <end position="494"/>
    </location>
</feature>
<dbReference type="GO" id="GO:0045132">
    <property type="term" value="P:meiotic chromosome segregation"/>
    <property type="evidence" value="ECO:0007669"/>
    <property type="project" value="InterPro"/>
</dbReference>
<feature type="compositionally biased region" description="Basic and acidic residues" evidence="10">
    <location>
        <begin position="220"/>
        <end position="240"/>
    </location>
</feature>
<feature type="coiled-coil region" evidence="9">
    <location>
        <begin position="84"/>
        <end position="111"/>
    </location>
</feature>
<dbReference type="GO" id="GO:0000779">
    <property type="term" value="C:condensed chromosome, centromeric region"/>
    <property type="evidence" value="ECO:0007669"/>
    <property type="project" value="UniProtKB-ARBA"/>
</dbReference>
<comment type="subcellular location">
    <subcellularLocation>
        <location evidence="1">Chromosome</location>
        <location evidence="1">Centromere</location>
    </subcellularLocation>
</comment>
<dbReference type="Pfam" id="PF07558">
    <property type="entry name" value="Shugoshin_N"/>
    <property type="match status" value="1"/>
</dbReference>
<feature type="region of interest" description="Disordered" evidence="10">
    <location>
        <begin position="509"/>
        <end position="691"/>
    </location>
</feature>
<evidence type="ECO:0008006" key="15">
    <source>
        <dbReference type="Google" id="ProtNLM"/>
    </source>
</evidence>
<evidence type="ECO:0000256" key="10">
    <source>
        <dbReference type="SAM" id="MobiDB-lite"/>
    </source>
</evidence>
<protein>
    <recommendedName>
        <fullName evidence="15">Shugoshin</fullName>
    </recommendedName>
</protein>
<evidence type="ECO:0000259" key="12">
    <source>
        <dbReference type="Pfam" id="PF07558"/>
    </source>
</evidence>
<evidence type="ECO:0000313" key="13">
    <source>
        <dbReference type="EMBL" id="KAG8628837.1"/>
    </source>
</evidence>
<dbReference type="InterPro" id="IPR011516">
    <property type="entry name" value="Shugoshin_N"/>
</dbReference>
<reference evidence="13" key="1">
    <citation type="submission" date="2021-07" db="EMBL/GenBank/DDBJ databases">
        <title>Elsinoe batatas strain:CRI-CJ2 Genome sequencing and assembly.</title>
        <authorList>
            <person name="Huang L."/>
        </authorList>
    </citation>
    <scope>NUCLEOTIDE SEQUENCE</scope>
    <source>
        <strain evidence="13">CRI-CJ2</strain>
    </source>
</reference>
<keyword evidence="4" id="KW-0132">Cell division</keyword>
<comment type="similarity">
    <text evidence="2">Belongs to the shugoshin family.</text>
</comment>
<feature type="compositionally biased region" description="Basic and acidic residues" evidence="10">
    <location>
        <begin position="351"/>
        <end position="360"/>
    </location>
</feature>
<evidence type="ECO:0000256" key="4">
    <source>
        <dbReference type="ARBA" id="ARBA00022618"/>
    </source>
</evidence>
<keyword evidence="14" id="KW-1185">Reference proteome</keyword>
<evidence type="ECO:0000256" key="9">
    <source>
        <dbReference type="SAM" id="Coils"/>
    </source>
</evidence>
<evidence type="ECO:0000256" key="3">
    <source>
        <dbReference type="ARBA" id="ARBA00022454"/>
    </source>
</evidence>
<keyword evidence="5" id="KW-0159">Chromosome partition</keyword>
<dbReference type="Pfam" id="PF07557">
    <property type="entry name" value="Shugoshin_C"/>
    <property type="match status" value="1"/>
</dbReference>
<feature type="compositionally biased region" description="Polar residues" evidence="10">
    <location>
        <begin position="362"/>
        <end position="381"/>
    </location>
</feature>
<feature type="compositionally biased region" description="Basic and acidic residues" evidence="10">
    <location>
        <begin position="575"/>
        <end position="584"/>
    </location>
</feature>
<keyword evidence="6 9" id="KW-0175">Coiled coil</keyword>
<evidence type="ECO:0000256" key="1">
    <source>
        <dbReference type="ARBA" id="ARBA00004584"/>
    </source>
</evidence>
<feature type="compositionally biased region" description="Basic and acidic residues" evidence="10">
    <location>
        <begin position="548"/>
        <end position="559"/>
    </location>
</feature>
<feature type="compositionally biased region" description="Polar residues" evidence="10">
    <location>
        <begin position="639"/>
        <end position="650"/>
    </location>
</feature>
<feature type="compositionally biased region" description="Low complexity" evidence="10">
    <location>
        <begin position="509"/>
        <end position="519"/>
    </location>
</feature>
<proteinExistence type="inferred from homology"/>
<evidence type="ECO:0000256" key="7">
    <source>
        <dbReference type="ARBA" id="ARBA00023306"/>
    </source>
</evidence>
<keyword evidence="3" id="KW-0158">Chromosome</keyword>
<evidence type="ECO:0000256" key="6">
    <source>
        <dbReference type="ARBA" id="ARBA00023054"/>
    </source>
</evidence>
<accession>A0A8K0L473</accession>
<dbReference type="EMBL" id="JAESVG020000003">
    <property type="protein sequence ID" value="KAG8628837.1"/>
    <property type="molecule type" value="Genomic_DNA"/>
</dbReference>
<organism evidence="13 14">
    <name type="scientific">Elsinoe batatas</name>
    <dbReference type="NCBI Taxonomy" id="2601811"/>
    <lineage>
        <taxon>Eukaryota</taxon>
        <taxon>Fungi</taxon>
        <taxon>Dikarya</taxon>
        <taxon>Ascomycota</taxon>
        <taxon>Pezizomycotina</taxon>
        <taxon>Dothideomycetes</taxon>
        <taxon>Dothideomycetidae</taxon>
        <taxon>Myriangiales</taxon>
        <taxon>Elsinoaceae</taxon>
        <taxon>Elsinoe</taxon>
    </lineage>
</organism>
<evidence type="ECO:0000256" key="8">
    <source>
        <dbReference type="ARBA" id="ARBA00023328"/>
    </source>
</evidence>
<feature type="compositionally biased region" description="Low complexity" evidence="10">
    <location>
        <begin position="445"/>
        <end position="457"/>
    </location>
</feature>
<dbReference type="AlphaFoldDB" id="A0A8K0L473"/>
<dbReference type="InterPro" id="IPR011515">
    <property type="entry name" value="Shugoshin_C"/>
</dbReference>
<dbReference type="Proteomes" id="UP000809789">
    <property type="component" value="Unassembled WGS sequence"/>
</dbReference>
<feature type="domain" description="Shugoshin N-terminal coiled-coil" evidence="12">
    <location>
        <begin position="62"/>
        <end position="106"/>
    </location>
</feature>
<dbReference type="GO" id="GO:0005634">
    <property type="term" value="C:nucleus"/>
    <property type="evidence" value="ECO:0007669"/>
    <property type="project" value="InterPro"/>
</dbReference>
<evidence type="ECO:0000256" key="2">
    <source>
        <dbReference type="ARBA" id="ARBA00010845"/>
    </source>
</evidence>
<evidence type="ECO:0000259" key="11">
    <source>
        <dbReference type="Pfam" id="PF07557"/>
    </source>
</evidence>
<keyword evidence="8" id="KW-0137">Centromere</keyword>
<feature type="region of interest" description="Disordered" evidence="10">
    <location>
        <begin position="427"/>
        <end position="496"/>
    </location>
</feature>
<sequence>MVLFGSAHLRNHDPNSYDPTFGYSWQIFLSLLCHLYAKYWISLSWMARLNEAPLPTESVDALKRRFIRQNRDLARINTHQSLRIRALEVEQSRLQSENLALREDIIRLQNQLRDSPDDIQLSEIDLIRQNLQRKVEEVLGVVSELGQYKKREQSKRQSDASLWRPAIPNLRLAGQELRMPAIVEGKQCPRRTLDAEEIRALRLSDQSNESPDLGPPPIAHFDDVDPIKFDRPEPVRRESGGEVEVEEIPADMAINLETRRRRKDSQPRTSAAHVEEPSTQVSDTKAVPIRTSTKRKLSVCDTEDPSKPQSSEPFNFTRRSSSSAELRRSTSTEVMTSSPTKLDMTEWINEEAPRERRVLGDKSTNQSPRKILTTKKSSNSLAKDAAAQGVDVPKPRARRPKATSTLPVPVQILPDPVETTTAAIDFPEPVADDLPPRTPSFDLFSPTSVPSSSRPPSILTTANSEGMEGTTRPSRRARAAVSYAEPSLNTKMRRPTNDLVDAVITSRNSISASKRSSSAPLIKKEDEDEDWRNLPSGGVETRSPSLLSRDEGREVKESRIASPPASTRALASRLGRGERPRTVAEIRLSGGRDLADGSKDVSLDGFSGASDTHRRTSSLEIRRTRRHSSISSLGEVDMSGSSSPRISSLEVSPAGDAGVQTRPGVSRSTSQPLGLAGRSERLASRRRSMVV</sequence>